<name>A0ABR9N2A6_9MICO</name>
<dbReference type="RefSeq" id="WP_192864044.1">
    <property type="nucleotide sequence ID" value="NZ_JADAQT010000102.1"/>
</dbReference>
<dbReference type="Proteomes" id="UP000625527">
    <property type="component" value="Unassembled WGS sequence"/>
</dbReference>
<keyword evidence="2" id="KW-1185">Reference proteome</keyword>
<proteinExistence type="predicted"/>
<reference evidence="1 2" key="1">
    <citation type="submission" date="2020-10" db="EMBL/GenBank/DDBJ databases">
        <title>Myceligenerans pegani sp. nov., an endophytic actinomycete isolated from Peganum harmala L. in Xinjiang, China.</title>
        <authorList>
            <person name="Xin L."/>
        </authorList>
    </citation>
    <scope>NUCLEOTIDE SEQUENCE [LARGE SCALE GENOMIC DNA]</scope>
    <source>
        <strain evidence="1 2">TRM65318</strain>
    </source>
</reference>
<accession>A0ABR9N2A6</accession>
<evidence type="ECO:0000313" key="1">
    <source>
        <dbReference type="EMBL" id="MBE1877495.1"/>
    </source>
</evidence>
<dbReference type="EMBL" id="JADAQT010000102">
    <property type="protein sequence ID" value="MBE1877495.1"/>
    <property type="molecule type" value="Genomic_DNA"/>
</dbReference>
<evidence type="ECO:0000313" key="2">
    <source>
        <dbReference type="Proteomes" id="UP000625527"/>
    </source>
</evidence>
<organism evidence="1 2">
    <name type="scientific">Myceligenerans pegani</name>
    <dbReference type="NCBI Taxonomy" id="2776917"/>
    <lineage>
        <taxon>Bacteria</taxon>
        <taxon>Bacillati</taxon>
        <taxon>Actinomycetota</taxon>
        <taxon>Actinomycetes</taxon>
        <taxon>Micrococcales</taxon>
        <taxon>Promicromonosporaceae</taxon>
        <taxon>Myceligenerans</taxon>
    </lineage>
</organism>
<protein>
    <submittedName>
        <fullName evidence="1">Uncharacterized protein</fullName>
    </submittedName>
</protein>
<gene>
    <name evidence="1" type="ORF">IHE71_17545</name>
</gene>
<sequence length="128" mass="14421">MTLELSIAEREALVSALVRLKFNEDEVPEPYFGSPFVGEALLKLLASVIAESEEAGDLGRARRWKFWQDWSIRGYERQIVVKHAASVQAWASWSTGERRNFLRHCAAPFLLSDADLDDLITEVEAAKG</sequence>
<comment type="caution">
    <text evidence="1">The sequence shown here is derived from an EMBL/GenBank/DDBJ whole genome shotgun (WGS) entry which is preliminary data.</text>
</comment>